<accession>A0A3N7HJZ9</accession>
<dbReference type="Pfam" id="PF07651">
    <property type="entry name" value="ANTH"/>
    <property type="match status" value="1"/>
</dbReference>
<keyword evidence="8" id="KW-0968">Cytoplasmic vesicle</keyword>
<sequence length="631" mass="69991">MNIMPSKLRKAIGAVKDKTSISLAKVSNANASNLDVVILKATRHDAVPIDERYVNEVLNLISSNKIYAASSAQAIAKRIGKTRNWIVALKSLMLVLRIFQDGDPYFPKEVLIAMKRGAKVLNISNFRDDSKSKPWDYTAFVRTFALYLDERLGCFLTGKLQRRFTNRERENSHPRSRRANDSVSEMKPAMLLDKLSYWQKLLDRAVATRPAGAAKTNRLVQVSLYAIVQESFDLYRDISDGLALLLDSFFQLQPHYCVTAFQTCVKASKQLEELCSFYDLCKSLGVGRTSEYPCVQKISEDLIETLQEFLRDQSSIPTNGRSPVHLLLPAPSNDDASPSIDSYGRCDESSEPNEIFSERGSEFGSQCTSLEDLMSVTDMGSSPPMTSMDHYLELFEKRSLEDILCIADSNSIHSFTIDQGTLSGANSILDLVSLDGWPPEDHQQEQEQGQRTSASALDSSTDQSDGWEAVLAETASQSMQASPDLTIGFVPNTACNFFDQDSAHVASELEPPIANNIFDQASLPDQQYNPFLQDTTEIPAIVAPTDSQAVCPVNDMLSMAPTFQATPTFSVQKSDTAAGLHNEDDPFASCLAKMAAGHKPNGSMDQQIMLQQQQLWLQQQDMIIAKKMSYI</sequence>
<evidence type="ECO:0000313" key="11">
    <source>
        <dbReference type="EMBL" id="RQP00219.1"/>
    </source>
</evidence>
<feature type="region of interest" description="Disordered" evidence="9">
    <location>
        <begin position="434"/>
        <end position="465"/>
    </location>
</feature>
<dbReference type="InParanoid" id="A0A3N7HJZ9"/>
<dbReference type="FunCoup" id="A0A3N7HJZ9">
    <property type="interactions" value="529"/>
</dbReference>
<comment type="subcellular location">
    <subcellularLocation>
        <location evidence="1">Cytoplasmic vesicle</location>
        <location evidence="1">Clathrin-coated vesicle</location>
    </subcellularLocation>
    <subcellularLocation>
        <location evidence="2">Golgi apparatus</location>
    </subcellularLocation>
    <subcellularLocation>
        <location evidence="3">Membrane</location>
        <location evidence="3">Clathrin-coated pit</location>
    </subcellularLocation>
</comment>
<keyword evidence="12" id="KW-1185">Reference proteome</keyword>
<evidence type="ECO:0000256" key="7">
    <source>
        <dbReference type="ARBA" id="ARBA00023176"/>
    </source>
</evidence>
<protein>
    <recommendedName>
        <fullName evidence="10">ENTH domain-containing protein</fullName>
    </recommendedName>
</protein>
<dbReference type="GO" id="GO:0005545">
    <property type="term" value="F:1-phosphatidylinositol binding"/>
    <property type="evidence" value="ECO:0000318"/>
    <property type="project" value="GO_Central"/>
</dbReference>
<dbReference type="InterPro" id="IPR011417">
    <property type="entry name" value="ANTH_dom"/>
</dbReference>
<dbReference type="GO" id="GO:0030136">
    <property type="term" value="C:clathrin-coated vesicle"/>
    <property type="evidence" value="ECO:0000318"/>
    <property type="project" value="GO_Central"/>
</dbReference>
<gene>
    <name evidence="11" type="ORF">POPTR_014G158600</name>
</gene>
<dbReference type="GO" id="GO:0006900">
    <property type="term" value="P:vesicle budding from membrane"/>
    <property type="evidence" value="ECO:0000318"/>
    <property type="project" value="GO_Central"/>
</dbReference>
<dbReference type="InterPro" id="IPR045192">
    <property type="entry name" value="AP180-like"/>
</dbReference>
<organism evidence="11 12">
    <name type="scientific">Populus trichocarpa</name>
    <name type="common">Western balsam poplar</name>
    <name type="synonym">Populus balsamifera subsp. trichocarpa</name>
    <dbReference type="NCBI Taxonomy" id="3694"/>
    <lineage>
        <taxon>Eukaryota</taxon>
        <taxon>Viridiplantae</taxon>
        <taxon>Streptophyta</taxon>
        <taxon>Embryophyta</taxon>
        <taxon>Tracheophyta</taxon>
        <taxon>Spermatophyta</taxon>
        <taxon>Magnoliopsida</taxon>
        <taxon>eudicotyledons</taxon>
        <taxon>Gunneridae</taxon>
        <taxon>Pentapetalae</taxon>
        <taxon>rosids</taxon>
        <taxon>fabids</taxon>
        <taxon>Malpighiales</taxon>
        <taxon>Salicaceae</taxon>
        <taxon>Saliceae</taxon>
        <taxon>Populus</taxon>
    </lineage>
</organism>
<feature type="domain" description="ENTH" evidence="10">
    <location>
        <begin position="26"/>
        <end position="162"/>
    </location>
</feature>
<dbReference type="PROSITE" id="PS50942">
    <property type="entry name" value="ENTH"/>
    <property type="match status" value="1"/>
</dbReference>
<keyword evidence="7" id="KW-0168">Coated pit</keyword>
<dbReference type="Gene3D" id="1.20.58.150">
    <property type="entry name" value="ANTH domain"/>
    <property type="match status" value="1"/>
</dbReference>
<evidence type="ECO:0000256" key="4">
    <source>
        <dbReference type="ARBA" id="ARBA00022583"/>
    </source>
</evidence>
<dbReference type="GO" id="GO:0032050">
    <property type="term" value="F:clathrin heavy chain binding"/>
    <property type="evidence" value="ECO:0000318"/>
    <property type="project" value="GO_Central"/>
</dbReference>
<dbReference type="InterPro" id="IPR013809">
    <property type="entry name" value="ENTH"/>
</dbReference>
<dbReference type="SMART" id="SM00273">
    <property type="entry name" value="ENTH"/>
    <property type="match status" value="1"/>
</dbReference>
<reference evidence="11 12" key="1">
    <citation type="journal article" date="2006" name="Science">
        <title>The genome of black cottonwood, Populus trichocarpa (Torr. &amp; Gray).</title>
        <authorList>
            <person name="Tuskan G.A."/>
            <person name="Difazio S."/>
            <person name="Jansson S."/>
            <person name="Bohlmann J."/>
            <person name="Grigoriev I."/>
            <person name="Hellsten U."/>
            <person name="Putnam N."/>
            <person name="Ralph S."/>
            <person name="Rombauts S."/>
            <person name="Salamov A."/>
            <person name="Schein J."/>
            <person name="Sterck L."/>
            <person name="Aerts A."/>
            <person name="Bhalerao R.R."/>
            <person name="Bhalerao R.P."/>
            <person name="Blaudez D."/>
            <person name="Boerjan W."/>
            <person name="Brun A."/>
            <person name="Brunner A."/>
            <person name="Busov V."/>
            <person name="Campbell M."/>
            <person name="Carlson J."/>
            <person name="Chalot M."/>
            <person name="Chapman J."/>
            <person name="Chen G.L."/>
            <person name="Cooper D."/>
            <person name="Coutinho P.M."/>
            <person name="Couturier J."/>
            <person name="Covert S."/>
            <person name="Cronk Q."/>
            <person name="Cunningham R."/>
            <person name="Davis J."/>
            <person name="Degroeve S."/>
            <person name="Dejardin A."/>
            <person name="Depamphilis C."/>
            <person name="Detter J."/>
            <person name="Dirks B."/>
            <person name="Dubchak I."/>
            <person name="Duplessis S."/>
            <person name="Ehlting J."/>
            <person name="Ellis B."/>
            <person name="Gendler K."/>
            <person name="Goodstein D."/>
            <person name="Gribskov M."/>
            <person name="Grimwood J."/>
            <person name="Groover A."/>
            <person name="Gunter L."/>
            <person name="Hamberger B."/>
            <person name="Heinze B."/>
            <person name="Helariutta Y."/>
            <person name="Henrissat B."/>
            <person name="Holligan D."/>
            <person name="Holt R."/>
            <person name="Huang W."/>
            <person name="Islam-Faridi N."/>
            <person name="Jones S."/>
            <person name="Jones-Rhoades M."/>
            <person name="Jorgensen R."/>
            <person name="Joshi C."/>
            <person name="Kangasjarvi J."/>
            <person name="Karlsson J."/>
            <person name="Kelleher C."/>
            <person name="Kirkpatrick R."/>
            <person name="Kirst M."/>
            <person name="Kohler A."/>
            <person name="Kalluri U."/>
            <person name="Larimer F."/>
            <person name="Leebens-Mack J."/>
            <person name="Leple J.C."/>
            <person name="Locascio P."/>
            <person name="Lou Y."/>
            <person name="Lucas S."/>
            <person name="Martin F."/>
            <person name="Montanini B."/>
            <person name="Napoli C."/>
            <person name="Nelson D.R."/>
            <person name="Nelson C."/>
            <person name="Nieminen K."/>
            <person name="Nilsson O."/>
            <person name="Pereda V."/>
            <person name="Peter G."/>
            <person name="Philippe R."/>
            <person name="Pilate G."/>
            <person name="Poliakov A."/>
            <person name="Razumovskaya J."/>
            <person name="Richardson P."/>
            <person name="Rinaldi C."/>
            <person name="Ritland K."/>
            <person name="Rouze P."/>
            <person name="Ryaboy D."/>
            <person name="Schmutz J."/>
            <person name="Schrader J."/>
            <person name="Segerman B."/>
            <person name="Shin H."/>
            <person name="Siddiqui A."/>
            <person name="Sterky F."/>
            <person name="Terry A."/>
            <person name="Tsai C.J."/>
            <person name="Uberbacher E."/>
            <person name="Unneberg P."/>
            <person name="Vahala J."/>
            <person name="Wall K."/>
            <person name="Wessler S."/>
            <person name="Yang G."/>
            <person name="Yin T."/>
            <person name="Douglas C."/>
            <person name="Marra M."/>
            <person name="Sandberg G."/>
            <person name="Van de Peer Y."/>
            <person name="Rokhsar D."/>
        </authorList>
    </citation>
    <scope>NUCLEOTIDE SEQUENCE [LARGE SCALE GENOMIC DNA]</scope>
    <source>
        <strain evidence="12">cv. Nisqually</strain>
    </source>
</reference>
<keyword evidence="6" id="KW-0472">Membrane</keyword>
<dbReference type="InterPro" id="IPR008942">
    <property type="entry name" value="ENTH_VHS"/>
</dbReference>
<evidence type="ECO:0000256" key="2">
    <source>
        <dbReference type="ARBA" id="ARBA00004555"/>
    </source>
</evidence>
<dbReference type="FunFam" id="1.25.40.90:FF:000019">
    <property type="entry name" value="Clathrin coat assembly protein"/>
    <property type="match status" value="1"/>
</dbReference>
<dbReference type="GO" id="GO:0000149">
    <property type="term" value="F:SNARE binding"/>
    <property type="evidence" value="ECO:0000318"/>
    <property type="project" value="GO_Central"/>
</dbReference>
<evidence type="ECO:0000259" key="10">
    <source>
        <dbReference type="PROSITE" id="PS50942"/>
    </source>
</evidence>
<dbReference type="InterPro" id="IPR048050">
    <property type="entry name" value="ANTH_N_plant"/>
</dbReference>
<dbReference type="FunFam" id="1.20.58.150:FF:000005">
    <property type="entry name" value="putative clathrin assembly protein At2g25430"/>
    <property type="match status" value="1"/>
</dbReference>
<dbReference type="EMBL" id="CM009303">
    <property type="protein sequence ID" value="RQP00219.1"/>
    <property type="molecule type" value="Genomic_DNA"/>
</dbReference>
<dbReference type="GO" id="GO:0005794">
    <property type="term" value="C:Golgi apparatus"/>
    <property type="evidence" value="ECO:0007669"/>
    <property type="project" value="UniProtKB-SubCell"/>
</dbReference>
<dbReference type="GO" id="GO:0072583">
    <property type="term" value="P:clathrin-dependent endocytosis"/>
    <property type="evidence" value="ECO:0000318"/>
    <property type="project" value="GO_Central"/>
</dbReference>
<dbReference type="Proteomes" id="UP000006729">
    <property type="component" value="Chromosome 14"/>
</dbReference>
<dbReference type="GO" id="GO:0005546">
    <property type="term" value="F:phosphatidylinositol-4,5-bisphosphate binding"/>
    <property type="evidence" value="ECO:0000318"/>
    <property type="project" value="GO_Central"/>
</dbReference>
<dbReference type="CDD" id="cd16987">
    <property type="entry name" value="ANTH_N_AP180_plant"/>
    <property type="match status" value="1"/>
</dbReference>
<evidence type="ECO:0000256" key="8">
    <source>
        <dbReference type="ARBA" id="ARBA00023329"/>
    </source>
</evidence>
<proteinExistence type="predicted"/>
<keyword evidence="4" id="KW-0254">Endocytosis</keyword>
<dbReference type="STRING" id="3694.A0A3N7HJZ9"/>
<feature type="compositionally biased region" description="Polar residues" evidence="9">
    <location>
        <begin position="446"/>
        <end position="464"/>
    </location>
</feature>
<dbReference type="PANTHER" id="PTHR22951:SF75">
    <property type="entry name" value="CLATHRIN COAT ASSEMBLY PROTEIN AP180"/>
    <property type="match status" value="1"/>
</dbReference>
<dbReference type="Gene3D" id="1.25.40.90">
    <property type="match status" value="1"/>
</dbReference>
<dbReference type="SUPFAM" id="SSF48464">
    <property type="entry name" value="ENTH/VHS domain"/>
    <property type="match status" value="1"/>
</dbReference>
<evidence type="ECO:0000256" key="3">
    <source>
        <dbReference type="ARBA" id="ARBA00004600"/>
    </source>
</evidence>
<evidence type="ECO:0000256" key="9">
    <source>
        <dbReference type="SAM" id="MobiDB-lite"/>
    </source>
</evidence>
<evidence type="ECO:0000256" key="1">
    <source>
        <dbReference type="ARBA" id="ARBA00004132"/>
    </source>
</evidence>
<name>A0A3N7HJZ9_POPTR</name>
<dbReference type="GO" id="GO:0048268">
    <property type="term" value="P:clathrin coat assembly"/>
    <property type="evidence" value="ECO:0007669"/>
    <property type="project" value="InterPro"/>
</dbReference>
<evidence type="ECO:0000256" key="6">
    <source>
        <dbReference type="ARBA" id="ARBA00023136"/>
    </source>
</evidence>
<dbReference type="GO" id="GO:0005905">
    <property type="term" value="C:clathrin-coated pit"/>
    <property type="evidence" value="ECO:0000318"/>
    <property type="project" value="GO_Central"/>
</dbReference>
<dbReference type="SUPFAM" id="SSF89009">
    <property type="entry name" value="GAT-like domain"/>
    <property type="match status" value="1"/>
</dbReference>
<dbReference type="InterPro" id="IPR014712">
    <property type="entry name" value="ANTH_dom_sf"/>
</dbReference>
<dbReference type="AlphaFoldDB" id="A0A3N7HJZ9"/>
<dbReference type="PANTHER" id="PTHR22951">
    <property type="entry name" value="CLATHRIN ASSEMBLY PROTEIN"/>
    <property type="match status" value="1"/>
</dbReference>
<keyword evidence="5" id="KW-0333">Golgi apparatus</keyword>
<evidence type="ECO:0000313" key="12">
    <source>
        <dbReference type="Proteomes" id="UP000006729"/>
    </source>
</evidence>
<evidence type="ECO:0000256" key="5">
    <source>
        <dbReference type="ARBA" id="ARBA00023034"/>
    </source>
</evidence>